<dbReference type="InterPro" id="IPR006083">
    <property type="entry name" value="PRK/URK"/>
</dbReference>
<reference evidence="2" key="1">
    <citation type="submission" date="2021-02" db="EMBL/GenBank/DDBJ databases">
        <authorList>
            <person name="Nowell W R."/>
        </authorList>
    </citation>
    <scope>NUCLEOTIDE SEQUENCE</scope>
</reference>
<dbReference type="Proteomes" id="UP000663829">
    <property type="component" value="Unassembled WGS sequence"/>
</dbReference>
<accession>A0A813XMD2</accession>
<dbReference type="InterPro" id="IPR027417">
    <property type="entry name" value="P-loop_NTPase"/>
</dbReference>
<sequence length="223" mass="25952">MICILIGISGASGSGKTSYSQSLAKRLKSPLKPISLDNFCCQSPPQTYHPKLGKLWNYETPESLKSEELYKLLSSIKQCQTMEKLMNYAKNNRYLAAQNSDNNDTNFIYIVVEGFLLFALTDPLTHLFDIRLFLDAEKETCCRRRYVRESKNHLDVNGEEINESFKLWFDDLVWKHYLEHKDRQKQAAHQSIHERDYTNSNYAQIDAIVDDKIAKIIYENINK</sequence>
<evidence type="ECO:0000313" key="3">
    <source>
        <dbReference type="EMBL" id="CAF3656445.1"/>
    </source>
</evidence>
<dbReference type="OrthoDB" id="10041966at2759"/>
<name>A0A813XMD2_9BILA</name>
<dbReference type="Proteomes" id="UP000681722">
    <property type="component" value="Unassembled WGS sequence"/>
</dbReference>
<dbReference type="PANTHER" id="PTHR10285">
    <property type="entry name" value="URIDINE KINASE"/>
    <property type="match status" value="1"/>
</dbReference>
<organism evidence="2 4">
    <name type="scientific">Didymodactylos carnosus</name>
    <dbReference type="NCBI Taxonomy" id="1234261"/>
    <lineage>
        <taxon>Eukaryota</taxon>
        <taxon>Metazoa</taxon>
        <taxon>Spiralia</taxon>
        <taxon>Gnathifera</taxon>
        <taxon>Rotifera</taxon>
        <taxon>Eurotatoria</taxon>
        <taxon>Bdelloidea</taxon>
        <taxon>Philodinida</taxon>
        <taxon>Philodinidae</taxon>
        <taxon>Didymodactylos</taxon>
    </lineage>
</organism>
<dbReference type="AlphaFoldDB" id="A0A813XMD2"/>
<keyword evidence="4" id="KW-1185">Reference proteome</keyword>
<dbReference type="EMBL" id="CAJOBC010001112">
    <property type="protein sequence ID" value="CAF3656445.1"/>
    <property type="molecule type" value="Genomic_DNA"/>
</dbReference>
<dbReference type="Pfam" id="PF00485">
    <property type="entry name" value="PRK"/>
    <property type="match status" value="1"/>
</dbReference>
<dbReference type="GO" id="GO:0005524">
    <property type="term" value="F:ATP binding"/>
    <property type="evidence" value="ECO:0007669"/>
    <property type="project" value="InterPro"/>
</dbReference>
<comment type="caution">
    <text evidence="2">The sequence shown here is derived from an EMBL/GenBank/DDBJ whole genome shotgun (WGS) entry which is preliminary data.</text>
</comment>
<dbReference type="GO" id="GO:0016301">
    <property type="term" value="F:kinase activity"/>
    <property type="evidence" value="ECO:0007669"/>
    <property type="project" value="InterPro"/>
</dbReference>
<gene>
    <name evidence="2" type="ORF">GPM918_LOCUS6998</name>
    <name evidence="3" type="ORF">SRO942_LOCUS6998</name>
</gene>
<dbReference type="EMBL" id="CAJNOQ010001112">
    <property type="protein sequence ID" value="CAF0868982.1"/>
    <property type="molecule type" value="Genomic_DNA"/>
</dbReference>
<evidence type="ECO:0000313" key="4">
    <source>
        <dbReference type="Proteomes" id="UP000663829"/>
    </source>
</evidence>
<dbReference type="Gene3D" id="3.40.50.300">
    <property type="entry name" value="P-loop containing nucleotide triphosphate hydrolases"/>
    <property type="match status" value="1"/>
</dbReference>
<evidence type="ECO:0000313" key="2">
    <source>
        <dbReference type="EMBL" id="CAF0868982.1"/>
    </source>
</evidence>
<feature type="domain" description="Phosphoribulokinase/uridine kinase" evidence="1">
    <location>
        <begin position="5"/>
        <end position="152"/>
    </location>
</feature>
<evidence type="ECO:0000259" key="1">
    <source>
        <dbReference type="Pfam" id="PF00485"/>
    </source>
</evidence>
<dbReference type="SUPFAM" id="SSF52540">
    <property type="entry name" value="P-loop containing nucleoside triphosphate hydrolases"/>
    <property type="match status" value="1"/>
</dbReference>
<protein>
    <recommendedName>
        <fullName evidence="1">Phosphoribulokinase/uridine kinase domain-containing protein</fullName>
    </recommendedName>
</protein>
<proteinExistence type="predicted"/>